<keyword evidence="3" id="KW-1185">Reference proteome</keyword>
<evidence type="ECO:0000313" key="3">
    <source>
        <dbReference type="Proteomes" id="UP000287352"/>
    </source>
</evidence>
<accession>A0A402A6P1</accession>
<reference evidence="3" key="1">
    <citation type="submission" date="2018-12" db="EMBL/GenBank/DDBJ databases">
        <title>Tengunoibacter tsumagoiensis gen. nov., sp. nov., Dictyobacter kobayashii sp. nov., D. alpinus sp. nov., and D. joshuensis sp. nov. and description of Dictyobacteraceae fam. nov. within the order Ktedonobacterales isolated from Tengu-no-mugimeshi.</title>
        <authorList>
            <person name="Wang C.M."/>
            <person name="Zheng Y."/>
            <person name="Sakai Y."/>
            <person name="Toyoda A."/>
            <person name="Minakuchi Y."/>
            <person name="Abe K."/>
            <person name="Yokota A."/>
            <person name="Yabe S."/>
        </authorList>
    </citation>
    <scope>NUCLEOTIDE SEQUENCE [LARGE SCALE GENOMIC DNA]</scope>
    <source>
        <strain evidence="3">Uno3</strain>
    </source>
</reference>
<protein>
    <submittedName>
        <fullName evidence="2">MBL fold metallo-hydrolase</fullName>
    </submittedName>
</protein>
<dbReference type="SUPFAM" id="SSF56281">
    <property type="entry name" value="Metallo-hydrolase/oxidoreductase"/>
    <property type="match status" value="1"/>
</dbReference>
<dbReference type="SMART" id="SM00849">
    <property type="entry name" value="Lactamase_B"/>
    <property type="match status" value="1"/>
</dbReference>
<gene>
    <name evidence="2" type="ORF">KTT_46690</name>
</gene>
<dbReference type="PANTHER" id="PTHR42951">
    <property type="entry name" value="METALLO-BETA-LACTAMASE DOMAIN-CONTAINING"/>
    <property type="match status" value="1"/>
</dbReference>
<feature type="domain" description="Metallo-beta-lactamase" evidence="1">
    <location>
        <begin position="24"/>
        <end position="210"/>
    </location>
</feature>
<sequence>MEILSSHAHPLTIHIHTSTPETFFVNSYLVETAAGIVVIDTQFVLSQARAVKAQLDALGRPLAAIIITHPHPDHFNGTALLLEGRSNVPVYATPLTVQGIQAIEAAKRTEWKGKYGDDYPDQTYIPTHLIPSGKTVAIGGLTWRFEDLGPGEAANETVIVVDEVNILFCGDVMYHHVHSWLVEGRSSAWLAQLGTVLQHYKGIERIYPGHGRPTTLRALNDEVDYINTYQSLVRAELERSGSISPESKAGIKAQILQRYPATWPLASLIDYNIDGISKELG</sequence>
<dbReference type="AlphaFoldDB" id="A0A402A6P1"/>
<keyword evidence="2" id="KW-0378">Hydrolase</keyword>
<proteinExistence type="predicted"/>
<name>A0A402A6P1_9CHLR</name>
<dbReference type="OrthoDB" id="9761531at2"/>
<dbReference type="EMBL" id="BIFR01000002">
    <property type="protein sequence ID" value="GCE14810.1"/>
    <property type="molecule type" value="Genomic_DNA"/>
</dbReference>
<dbReference type="Proteomes" id="UP000287352">
    <property type="component" value="Unassembled WGS sequence"/>
</dbReference>
<organism evidence="2 3">
    <name type="scientific">Tengunoibacter tsumagoiensis</name>
    <dbReference type="NCBI Taxonomy" id="2014871"/>
    <lineage>
        <taxon>Bacteria</taxon>
        <taxon>Bacillati</taxon>
        <taxon>Chloroflexota</taxon>
        <taxon>Ktedonobacteria</taxon>
        <taxon>Ktedonobacterales</taxon>
        <taxon>Dictyobacteraceae</taxon>
        <taxon>Tengunoibacter</taxon>
    </lineage>
</organism>
<dbReference type="GO" id="GO:0016787">
    <property type="term" value="F:hydrolase activity"/>
    <property type="evidence" value="ECO:0007669"/>
    <property type="project" value="UniProtKB-KW"/>
</dbReference>
<dbReference type="PANTHER" id="PTHR42951:SF4">
    <property type="entry name" value="ACYL-COENZYME A THIOESTERASE MBLAC2"/>
    <property type="match status" value="1"/>
</dbReference>
<dbReference type="Pfam" id="PF00753">
    <property type="entry name" value="Lactamase_B"/>
    <property type="match status" value="1"/>
</dbReference>
<dbReference type="Gene3D" id="3.60.15.10">
    <property type="entry name" value="Ribonuclease Z/Hydroxyacylglutathione hydrolase-like"/>
    <property type="match status" value="1"/>
</dbReference>
<dbReference type="InterPro" id="IPR036866">
    <property type="entry name" value="RibonucZ/Hydroxyglut_hydro"/>
</dbReference>
<dbReference type="InterPro" id="IPR050855">
    <property type="entry name" value="NDM-1-like"/>
</dbReference>
<comment type="caution">
    <text evidence="2">The sequence shown here is derived from an EMBL/GenBank/DDBJ whole genome shotgun (WGS) entry which is preliminary data.</text>
</comment>
<dbReference type="RefSeq" id="WP_126582344.1">
    <property type="nucleotide sequence ID" value="NZ_BIFR01000002.1"/>
</dbReference>
<evidence type="ECO:0000259" key="1">
    <source>
        <dbReference type="SMART" id="SM00849"/>
    </source>
</evidence>
<dbReference type="InterPro" id="IPR001279">
    <property type="entry name" value="Metallo-B-lactamas"/>
</dbReference>
<evidence type="ECO:0000313" key="2">
    <source>
        <dbReference type="EMBL" id="GCE14810.1"/>
    </source>
</evidence>